<evidence type="ECO:0000313" key="9">
    <source>
        <dbReference type="EMBL" id="SEL62041.1"/>
    </source>
</evidence>
<keyword evidence="6" id="KW-0472">Membrane</keyword>
<dbReference type="RefSeq" id="WP_071870509.1">
    <property type="nucleotide sequence ID" value="NZ_FOAS01000015.1"/>
</dbReference>
<dbReference type="InterPro" id="IPR003423">
    <property type="entry name" value="OMP_efflux"/>
</dbReference>
<evidence type="ECO:0000256" key="7">
    <source>
        <dbReference type="ARBA" id="ARBA00023237"/>
    </source>
</evidence>
<dbReference type="SUPFAM" id="SSF56954">
    <property type="entry name" value="Outer membrane efflux proteins (OEP)"/>
    <property type="match status" value="1"/>
</dbReference>
<feature type="signal peptide" evidence="8">
    <location>
        <begin position="1"/>
        <end position="23"/>
    </location>
</feature>
<reference evidence="9 10" key="1">
    <citation type="submission" date="2016-10" db="EMBL/GenBank/DDBJ databases">
        <authorList>
            <person name="de Groot N.N."/>
        </authorList>
    </citation>
    <scope>NUCLEOTIDE SEQUENCE [LARGE SCALE GENOMIC DNA]</scope>
    <source>
        <strain evidence="9 10">JCM 19513</strain>
    </source>
</reference>
<dbReference type="PANTHER" id="PTHR30026">
    <property type="entry name" value="OUTER MEMBRANE PROTEIN TOLC"/>
    <property type="match status" value="1"/>
</dbReference>
<dbReference type="GO" id="GO:1990281">
    <property type="term" value="C:efflux pump complex"/>
    <property type="evidence" value="ECO:0007669"/>
    <property type="project" value="TreeGrafter"/>
</dbReference>
<dbReference type="AlphaFoldDB" id="A0A1H7RP73"/>
<dbReference type="GO" id="GO:0015562">
    <property type="term" value="F:efflux transmembrane transporter activity"/>
    <property type="evidence" value="ECO:0007669"/>
    <property type="project" value="InterPro"/>
</dbReference>
<keyword evidence="5" id="KW-0812">Transmembrane</keyword>
<sequence length="451" mass="50377">MRKPALSLLSGALALALSSPSYAMSLTEAIQSAIDYHPEIRAAQQSRLSADEELNVAKGGYYPVIDLIGGYGRENTDSPGVRATGKHGVTYTRSSAELRLRQMLFDGFATSSEVDRNESTINSRAYLLQGISQSIALRAIEVYLDVMKRREQVHWAEENLRSHQRIHDQISLRSERGVGSTADRDQSEARLALAQNNLYTEQVNLSDAETSFLSVIGKMPDMLEPPSELAGTVPGTLTDARQRAQVNNPYLKSAQADVDATEAQYEAAKSPFYPRFDLELAQGAGDNFDGVEGHNNEWRAQVLMNYNLYNGGRDDARKQSTAYQMNEAMEVRNNALRLINEELGLTWNALNNIRQQLPQAKDYAESSDKVRSAYQQQFSVGQRTLLDLLDSENELFTARRRYTELQFDERFTQHRLLSSTGELLKARQVVLPAEATALTEVKSEASLPAMR</sequence>
<evidence type="ECO:0000256" key="3">
    <source>
        <dbReference type="ARBA" id="ARBA00022448"/>
    </source>
</evidence>
<organism evidence="9 10">
    <name type="scientific">Atopomonas hussainii</name>
    <dbReference type="NCBI Taxonomy" id="1429083"/>
    <lineage>
        <taxon>Bacteria</taxon>
        <taxon>Pseudomonadati</taxon>
        <taxon>Pseudomonadota</taxon>
        <taxon>Gammaproteobacteria</taxon>
        <taxon>Pseudomonadales</taxon>
        <taxon>Pseudomonadaceae</taxon>
        <taxon>Atopomonas</taxon>
    </lineage>
</organism>
<comment type="similarity">
    <text evidence="2">Belongs to the outer membrane factor (OMF) (TC 1.B.17) family.</text>
</comment>
<evidence type="ECO:0000256" key="2">
    <source>
        <dbReference type="ARBA" id="ARBA00007613"/>
    </source>
</evidence>
<evidence type="ECO:0000256" key="1">
    <source>
        <dbReference type="ARBA" id="ARBA00004442"/>
    </source>
</evidence>
<protein>
    <submittedName>
        <fullName evidence="9">Outer membrane protein, adhesin transport system</fullName>
    </submittedName>
</protein>
<evidence type="ECO:0000256" key="8">
    <source>
        <dbReference type="SAM" id="SignalP"/>
    </source>
</evidence>
<feature type="chain" id="PRO_5010374435" evidence="8">
    <location>
        <begin position="24"/>
        <end position="451"/>
    </location>
</feature>
<dbReference type="GO" id="GO:0015288">
    <property type="term" value="F:porin activity"/>
    <property type="evidence" value="ECO:0007669"/>
    <property type="project" value="TreeGrafter"/>
</dbReference>
<keyword evidence="4" id="KW-1134">Transmembrane beta strand</keyword>
<gene>
    <name evidence="9" type="ORF">SAMN05216214_11570</name>
</gene>
<dbReference type="Gene3D" id="1.20.1600.10">
    <property type="entry name" value="Outer membrane efflux proteins (OEP)"/>
    <property type="match status" value="1"/>
</dbReference>
<dbReference type="NCBIfam" id="TIGR01844">
    <property type="entry name" value="type_I_sec_TolC"/>
    <property type="match status" value="1"/>
</dbReference>
<dbReference type="Proteomes" id="UP000185766">
    <property type="component" value="Unassembled WGS sequence"/>
</dbReference>
<evidence type="ECO:0000256" key="5">
    <source>
        <dbReference type="ARBA" id="ARBA00022692"/>
    </source>
</evidence>
<dbReference type="STRING" id="1429083.GCA_001885685_01198"/>
<name>A0A1H7RP73_9GAMM</name>
<dbReference type="Pfam" id="PF02321">
    <property type="entry name" value="OEP"/>
    <property type="match status" value="2"/>
</dbReference>
<proteinExistence type="inferred from homology"/>
<dbReference type="OrthoDB" id="9814637at2"/>
<keyword evidence="7" id="KW-0998">Cell outer membrane</keyword>
<dbReference type="PANTHER" id="PTHR30026:SF22">
    <property type="entry name" value="OUTER MEMBRANE EFFLUX PROTEIN"/>
    <property type="match status" value="1"/>
</dbReference>
<keyword evidence="8" id="KW-0732">Signal</keyword>
<dbReference type="InterPro" id="IPR051906">
    <property type="entry name" value="TolC-like"/>
</dbReference>
<evidence type="ECO:0000313" key="10">
    <source>
        <dbReference type="Proteomes" id="UP000185766"/>
    </source>
</evidence>
<evidence type="ECO:0000256" key="4">
    <source>
        <dbReference type="ARBA" id="ARBA00022452"/>
    </source>
</evidence>
<accession>A0A1H7RP73</accession>
<comment type="subcellular location">
    <subcellularLocation>
        <location evidence="1">Cell outer membrane</location>
    </subcellularLocation>
</comment>
<keyword evidence="10" id="KW-1185">Reference proteome</keyword>
<dbReference type="EMBL" id="FOAS01000015">
    <property type="protein sequence ID" value="SEL62041.1"/>
    <property type="molecule type" value="Genomic_DNA"/>
</dbReference>
<dbReference type="GO" id="GO:0009279">
    <property type="term" value="C:cell outer membrane"/>
    <property type="evidence" value="ECO:0007669"/>
    <property type="project" value="UniProtKB-SubCell"/>
</dbReference>
<dbReference type="InterPro" id="IPR010130">
    <property type="entry name" value="T1SS_OMP_TolC"/>
</dbReference>
<evidence type="ECO:0000256" key="6">
    <source>
        <dbReference type="ARBA" id="ARBA00023136"/>
    </source>
</evidence>
<keyword evidence="3" id="KW-0813">Transport</keyword>